<evidence type="ECO:0000313" key="1">
    <source>
        <dbReference type="EMBL" id="KAK3219141.1"/>
    </source>
</evidence>
<dbReference type="AlphaFoldDB" id="A0AAE0E8N8"/>
<dbReference type="Proteomes" id="UP001281410">
    <property type="component" value="Unassembled WGS sequence"/>
</dbReference>
<dbReference type="EMBL" id="JANJYJ010000004">
    <property type="protein sequence ID" value="KAK3219141.1"/>
    <property type="molecule type" value="Genomic_DNA"/>
</dbReference>
<sequence length="101" mass="11558">MSGNYNEIKTFLGTVLSKHLLEDTSWSSFSWLPAFHSSLHPSSNDSVFETVVPFPKQCFIDYCQLPHTHDPTHLLKLKNIPLSKKVVLANRYRGVVVQFKI</sequence>
<keyword evidence="2" id="KW-1185">Reference proteome</keyword>
<gene>
    <name evidence="1" type="ORF">Dsin_013111</name>
</gene>
<name>A0AAE0E8N8_9ROSI</name>
<evidence type="ECO:0000313" key="2">
    <source>
        <dbReference type="Proteomes" id="UP001281410"/>
    </source>
</evidence>
<comment type="caution">
    <text evidence="1">The sequence shown here is derived from an EMBL/GenBank/DDBJ whole genome shotgun (WGS) entry which is preliminary data.</text>
</comment>
<organism evidence="1 2">
    <name type="scientific">Dipteronia sinensis</name>
    <dbReference type="NCBI Taxonomy" id="43782"/>
    <lineage>
        <taxon>Eukaryota</taxon>
        <taxon>Viridiplantae</taxon>
        <taxon>Streptophyta</taxon>
        <taxon>Embryophyta</taxon>
        <taxon>Tracheophyta</taxon>
        <taxon>Spermatophyta</taxon>
        <taxon>Magnoliopsida</taxon>
        <taxon>eudicotyledons</taxon>
        <taxon>Gunneridae</taxon>
        <taxon>Pentapetalae</taxon>
        <taxon>rosids</taxon>
        <taxon>malvids</taxon>
        <taxon>Sapindales</taxon>
        <taxon>Sapindaceae</taxon>
        <taxon>Hippocastanoideae</taxon>
        <taxon>Acereae</taxon>
        <taxon>Dipteronia</taxon>
    </lineage>
</organism>
<protein>
    <submittedName>
        <fullName evidence="1">Uncharacterized protein</fullName>
    </submittedName>
</protein>
<proteinExistence type="predicted"/>
<accession>A0AAE0E8N8</accession>
<reference evidence="1" key="1">
    <citation type="journal article" date="2023" name="Plant J.">
        <title>Genome sequences and population genomics provide insights into the demographic history, inbreeding, and mutation load of two 'living fossil' tree species of Dipteronia.</title>
        <authorList>
            <person name="Feng Y."/>
            <person name="Comes H.P."/>
            <person name="Chen J."/>
            <person name="Zhu S."/>
            <person name="Lu R."/>
            <person name="Zhang X."/>
            <person name="Li P."/>
            <person name="Qiu J."/>
            <person name="Olsen K.M."/>
            <person name="Qiu Y."/>
        </authorList>
    </citation>
    <scope>NUCLEOTIDE SEQUENCE</scope>
    <source>
        <strain evidence="1">NBL</strain>
    </source>
</reference>